<dbReference type="Pfam" id="PF00005">
    <property type="entry name" value="ABC_tran"/>
    <property type="match status" value="1"/>
</dbReference>
<dbReference type="CDD" id="cd03219">
    <property type="entry name" value="ABC_Mj1267_LivG_branched"/>
    <property type="match status" value="1"/>
</dbReference>
<protein>
    <submittedName>
        <fullName evidence="7">ABC transporter ATP-binding protein</fullName>
    </submittedName>
</protein>
<keyword evidence="4" id="KW-0547">Nucleotide-binding</keyword>
<dbReference type="EMBL" id="VWRN01000030">
    <property type="protein sequence ID" value="KAA6125274.1"/>
    <property type="molecule type" value="Genomic_DNA"/>
</dbReference>
<dbReference type="RefSeq" id="WP_150083080.1">
    <property type="nucleotide sequence ID" value="NZ_CP080293.1"/>
</dbReference>
<dbReference type="InterPro" id="IPR032823">
    <property type="entry name" value="BCA_ABC_TP_C"/>
</dbReference>
<dbReference type="Pfam" id="PF12399">
    <property type="entry name" value="BCA_ABC_TP_C"/>
    <property type="match status" value="1"/>
</dbReference>
<dbReference type="InterPro" id="IPR003439">
    <property type="entry name" value="ABC_transporter-like_ATP-bd"/>
</dbReference>
<evidence type="ECO:0000313" key="7">
    <source>
        <dbReference type="EMBL" id="KAA6125274.1"/>
    </source>
</evidence>
<evidence type="ECO:0000256" key="3">
    <source>
        <dbReference type="ARBA" id="ARBA00022519"/>
    </source>
</evidence>
<feature type="domain" description="ABC transporter" evidence="6">
    <location>
        <begin position="11"/>
        <end position="252"/>
    </location>
</feature>
<dbReference type="Gene3D" id="3.40.50.300">
    <property type="entry name" value="P-loop containing nucleotide triphosphate hydrolases"/>
    <property type="match status" value="1"/>
</dbReference>
<name>A0A5M8AWP8_9BURK</name>
<keyword evidence="8" id="KW-1185">Reference proteome</keyword>
<comment type="caution">
    <text evidence="7">The sequence shown here is derived from an EMBL/GenBank/DDBJ whole genome shotgun (WGS) entry which is preliminary data.</text>
</comment>
<dbReference type="AlphaFoldDB" id="A0A5M8AWP8"/>
<keyword evidence="2" id="KW-1003">Cell membrane</keyword>
<dbReference type="PANTHER" id="PTHR45772:SF2">
    <property type="entry name" value="ABC TRANSPORTER ATP-BINDING PROTEIN"/>
    <property type="match status" value="1"/>
</dbReference>
<keyword evidence="3" id="KW-0472">Membrane</keyword>
<dbReference type="PROSITE" id="PS50893">
    <property type="entry name" value="ABC_TRANSPORTER_2"/>
    <property type="match status" value="1"/>
</dbReference>
<dbReference type="GO" id="GO:0005524">
    <property type="term" value="F:ATP binding"/>
    <property type="evidence" value="ECO:0007669"/>
    <property type="project" value="UniProtKB-KW"/>
</dbReference>
<sequence length="285" mass="29819">MNARHGNEPVLRAAGLTRRFGGLTAVSGVDLALDLHQIHAVIGTNGAGKSTLINLLSGELAPSAGQLFLHGNDVTGWPQPRLACAGVGRSYQRNNVFAPLSVRENCRLAAQSRAQRAWRLWESAQSCRTARALGDEAMERAGLADCAALPAMALSHGQKRQLEVAMCLATQPVALLLDEPLAGMGAEESARMLALLRDLREGHAILLVEHDMDAVFAVADRITVMVNGVVIASGEPAAIRANREVQQAYLGDDEGAGELADVADDANPHGAGAGAAAGTRKECAA</sequence>
<evidence type="ECO:0000259" key="6">
    <source>
        <dbReference type="PROSITE" id="PS50893"/>
    </source>
</evidence>
<gene>
    <name evidence="7" type="ORF">F1599_10860</name>
</gene>
<dbReference type="SMART" id="SM00382">
    <property type="entry name" value="AAA"/>
    <property type="match status" value="1"/>
</dbReference>
<proteinExistence type="predicted"/>
<dbReference type="InterPro" id="IPR027417">
    <property type="entry name" value="P-loop_NTPase"/>
</dbReference>
<dbReference type="GO" id="GO:0016887">
    <property type="term" value="F:ATP hydrolysis activity"/>
    <property type="evidence" value="ECO:0007669"/>
    <property type="project" value="InterPro"/>
</dbReference>
<evidence type="ECO:0000256" key="4">
    <source>
        <dbReference type="ARBA" id="ARBA00022741"/>
    </source>
</evidence>
<evidence type="ECO:0000256" key="5">
    <source>
        <dbReference type="ARBA" id="ARBA00022840"/>
    </source>
</evidence>
<evidence type="ECO:0000313" key="8">
    <source>
        <dbReference type="Proteomes" id="UP000324324"/>
    </source>
</evidence>
<organism evidence="7 8">
    <name type="scientific">Cupriavidus cauae</name>
    <dbReference type="NCBI Taxonomy" id="2608999"/>
    <lineage>
        <taxon>Bacteria</taxon>
        <taxon>Pseudomonadati</taxon>
        <taxon>Pseudomonadota</taxon>
        <taxon>Betaproteobacteria</taxon>
        <taxon>Burkholderiales</taxon>
        <taxon>Burkholderiaceae</taxon>
        <taxon>Cupriavidus</taxon>
    </lineage>
</organism>
<dbReference type="GO" id="GO:0005886">
    <property type="term" value="C:plasma membrane"/>
    <property type="evidence" value="ECO:0007669"/>
    <property type="project" value="TreeGrafter"/>
</dbReference>
<reference evidence="7 8" key="1">
    <citation type="submission" date="2019-09" db="EMBL/GenBank/DDBJ databases">
        <title>Isolation of a novel species in the genus Cupriavidus from patients with sepsis using whole genome sequencing.</title>
        <authorList>
            <person name="Kweon O.J."/>
            <person name="Lee M.-K."/>
        </authorList>
    </citation>
    <scope>NUCLEOTIDE SEQUENCE [LARGE SCALE GENOMIC DNA]</scope>
    <source>
        <strain evidence="7 8">MKL-01</strain>
    </source>
</reference>
<keyword evidence="1" id="KW-0813">Transport</keyword>
<evidence type="ECO:0000256" key="2">
    <source>
        <dbReference type="ARBA" id="ARBA00022475"/>
    </source>
</evidence>
<keyword evidence="5 7" id="KW-0067">ATP-binding</keyword>
<evidence type="ECO:0000256" key="1">
    <source>
        <dbReference type="ARBA" id="ARBA00022448"/>
    </source>
</evidence>
<keyword evidence="3" id="KW-0997">Cell inner membrane</keyword>
<dbReference type="SUPFAM" id="SSF52540">
    <property type="entry name" value="P-loop containing nucleoside triphosphate hydrolases"/>
    <property type="match status" value="1"/>
</dbReference>
<dbReference type="PANTHER" id="PTHR45772">
    <property type="entry name" value="CONSERVED COMPONENT OF ABC TRANSPORTER FOR NATURAL AMINO ACIDS-RELATED"/>
    <property type="match status" value="1"/>
</dbReference>
<dbReference type="InterPro" id="IPR003593">
    <property type="entry name" value="AAA+_ATPase"/>
</dbReference>
<dbReference type="Proteomes" id="UP000324324">
    <property type="component" value="Unassembled WGS sequence"/>
</dbReference>
<dbReference type="InterPro" id="IPR051120">
    <property type="entry name" value="ABC_AA/LPS_Transport"/>
</dbReference>
<accession>A0A5M8AWP8</accession>